<feature type="compositionally biased region" description="Polar residues" evidence="1">
    <location>
        <begin position="58"/>
        <end position="67"/>
    </location>
</feature>
<dbReference type="EMBL" id="CM012449">
    <property type="protein sequence ID" value="RVE65090.1"/>
    <property type="molecule type" value="Genomic_DNA"/>
</dbReference>
<proteinExistence type="predicted"/>
<feature type="region of interest" description="Disordered" evidence="1">
    <location>
        <begin position="34"/>
        <end position="99"/>
    </location>
</feature>
<evidence type="ECO:0000313" key="2">
    <source>
        <dbReference type="EMBL" id="RVE65090.1"/>
    </source>
</evidence>
<protein>
    <submittedName>
        <fullName evidence="2">Uncharacterized protein</fullName>
    </submittedName>
</protein>
<name>A0A3S2PZ40_ORYJA</name>
<dbReference type="Proteomes" id="UP000283210">
    <property type="component" value="Chromosome 13"/>
</dbReference>
<sequence>MHHWNRLAPHDSHFQDREFLLRCPTHSSCTRLPFWAAGGKPWTPPPPSSSHRSLSLGRANSNQSSLDAETGGEVPSEPPGADGLRVSRLGGSGVQPAPA</sequence>
<dbReference type="AlphaFoldDB" id="A0A3S2PZ40"/>
<keyword evidence="3" id="KW-1185">Reference proteome</keyword>
<evidence type="ECO:0000256" key="1">
    <source>
        <dbReference type="SAM" id="MobiDB-lite"/>
    </source>
</evidence>
<evidence type="ECO:0000313" key="3">
    <source>
        <dbReference type="Proteomes" id="UP000283210"/>
    </source>
</evidence>
<gene>
    <name evidence="2" type="ORF">OJAV_G00132430</name>
</gene>
<accession>A0A3S2PZ40</accession>
<reference evidence="2 3" key="2">
    <citation type="submission" date="2019-01" db="EMBL/GenBank/DDBJ databases">
        <title>A chromosome length genome reference of the Java medaka (oryzias javanicus).</title>
        <authorList>
            <person name="Herpin A."/>
            <person name="Takehana Y."/>
            <person name="Naruse K."/>
            <person name="Ansai S."/>
            <person name="Kawaguchi M."/>
        </authorList>
    </citation>
    <scope>NUCLEOTIDE SEQUENCE [LARGE SCALE GENOMIC DNA]</scope>
    <source>
        <strain evidence="2">RS831</strain>
        <tissue evidence="2">Whole body</tissue>
    </source>
</reference>
<organism evidence="2 3">
    <name type="scientific">Oryzias javanicus</name>
    <name type="common">Javanese ricefish</name>
    <name type="synonym">Aplocheilus javanicus</name>
    <dbReference type="NCBI Taxonomy" id="123683"/>
    <lineage>
        <taxon>Eukaryota</taxon>
        <taxon>Metazoa</taxon>
        <taxon>Chordata</taxon>
        <taxon>Craniata</taxon>
        <taxon>Vertebrata</taxon>
        <taxon>Euteleostomi</taxon>
        <taxon>Actinopterygii</taxon>
        <taxon>Neopterygii</taxon>
        <taxon>Teleostei</taxon>
        <taxon>Neoteleostei</taxon>
        <taxon>Acanthomorphata</taxon>
        <taxon>Ovalentaria</taxon>
        <taxon>Atherinomorphae</taxon>
        <taxon>Beloniformes</taxon>
        <taxon>Adrianichthyidae</taxon>
        <taxon>Oryziinae</taxon>
        <taxon>Oryzias</taxon>
    </lineage>
</organism>
<reference evidence="2 3" key="1">
    <citation type="submission" date="2018-11" db="EMBL/GenBank/DDBJ databases">
        <authorList>
            <person name="Lopez-Roques C."/>
            <person name="Donnadieu C."/>
            <person name="Bouchez O."/>
            <person name="Klopp C."/>
            <person name="Cabau C."/>
            <person name="Zahm M."/>
        </authorList>
    </citation>
    <scope>NUCLEOTIDE SEQUENCE [LARGE SCALE GENOMIC DNA]</scope>
    <source>
        <strain evidence="2">RS831</strain>
        <tissue evidence="2">Whole body</tissue>
    </source>
</reference>